<evidence type="ECO:0000256" key="4">
    <source>
        <dbReference type="SAM" id="MobiDB-lite"/>
    </source>
</evidence>
<evidence type="ECO:0008006" key="10">
    <source>
        <dbReference type="Google" id="ProtNLM"/>
    </source>
</evidence>
<dbReference type="GO" id="GO:0008270">
    <property type="term" value="F:zinc ion binding"/>
    <property type="evidence" value="ECO:0007669"/>
    <property type="project" value="UniProtKB-KW"/>
</dbReference>
<evidence type="ECO:0000313" key="8">
    <source>
        <dbReference type="EMBL" id="CAF4045931.1"/>
    </source>
</evidence>
<evidence type="ECO:0000256" key="2">
    <source>
        <dbReference type="ARBA" id="ARBA00022771"/>
    </source>
</evidence>
<dbReference type="InterPro" id="IPR007588">
    <property type="entry name" value="Znf_FLYWCH"/>
</dbReference>
<dbReference type="EMBL" id="CAJOBD010005908">
    <property type="protein sequence ID" value="CAF4045931.1"/>
    <property type="molecule type" value="Genomic_DNA"/>
</dbReference>
<dbReference type="InterPro" id="IPR018289">
    <property type="entry name" value="MULE_transposase_dom"/>
</dbReference>
<protein>
    <recommendedName>
        <fullName evidence="10">MULE transposase domain-containing protein</fullName>
    </recommendedName>
</protein>
<name>A0A819S1E0_9BILA</name>
<evidence type="ECO:0000259" key="5">
    <source>
        <dbReference type="Pfam" id="PF04500"/>
    </source>
</evidence>
<dbReference type="PANTHER" id="PTHR47160">
    <property type="entry name" value="PUTATIVE-RELATED"/>
    <property type="match status" value="1"/>
</dbReference>
<dbReference type="Gene3D" id="2.20.25.240">
    <property type="match status" value="1"/>
</dbReference>
<feature type="region of interest" description="Disordered" evidence="4">
    <location>
        <begin position="77"/>
        <end position="111"/>
    </location>
</feature>
<feature type="compositionally biased region" description="Polar residues" evidence="4">
    <location>
        <begin position="1"/>
        <end position="27"/>
    </location>
</feature>
<evidence type="ECO:0000313" key="9">
    <source>
        <dbReference type="Proteomes" id="UP000663836"/>
    </source>
</evidence>
<dbReference type="PANTHER" id="PTHR47160:SF10">
    <property type="entry name" value="MULE TRANSPOSASE DOMAIN-CONTAINING PROTEIN"/>
    <property type="match status" value="1"/>
</dbReference>
<feature type="domain" description="FLYWCH-type" evidence="5">
    <location>
        <begin position="172"/>
        <end position="234"/>
    </location>
</feature>
<evidence type="ECO:0000256" key="1">
    <source>
        <dbReference type="ARBA" id="ARBA00022723"/>
    </source>
</evidence>
<evidence type="ECO:0000256" key="3">
    <source>
        <dbReference type="ARBA" id="ARBA00022833"/>
    </source>
</evidence>
<feature type="region of interest" description="Disordered" evidence="4">
    <location>
        <begin position="1"/>
        <end position="44"/>
    </location>
</feature>
<accession>A0A819S1E0</accession>
<evidence type="ECO:0000313" key="7">
    <source>
        <dbReference type="EMBL" id="CAF1441249.1"/>
    </source>
</evidence>
<keyword evidence="2" id="KW-0863">Zinc-finger</keyword>
<keyword evidence="1" id="KW-0479">Metal-binding</keyword>
<feature type="domain" description="MULE transposase" evidence="6">
    <location>
        <begin position="356"/>
        <end position="452"/>
    </location>
</feature>
<dbReference type="AlphaFoldDB" id="A0A819S1E0"/>
<sequence length="546" mass="62487">MVQTRSKYRLLQNNSASVVSKEPTQQTVKRKRKRNNDNNDDDAQIITDSCMTTTSSLTLSTIDPVVIESMVVSSTSTLSHEAVDDAPDSGGDDNKYLDTSYLVDNPSDSEEENFDNNLYLEQQILIDALNREESEQETLQSDNTNPGAAVVTTTFLQQPDSWPIERDTLQWTKTRKSNDCLIIGNFSYIYMSKSQKKNVLNFRCQQRDVKCGAVVHLSLDTRTFIDTNNVNHNHPPDRFGMKQKLLNQIIDDRLAAEPTAVLKVIERVYAEANLTDEEQLNIRLPRTAVGTFYKKRSRRYPAHPKIQDFDIPAFYSTNNRGENFVIYDGNKERFGGRLLIFSTPKLLSALFNSDIILCDGTFKTRPLLFQQVYVLMGRYHGEIIPLVWCLTSSKAQSLYDVIWKKLQKVAKHMLIEWKMTECMMDFERAMINSCQEAFPNINVKCCWYHFVQSLWRTIQKIGLTTPYEMDPLVNTWFKQFMALPLISKDLINDGLQLLKDTIPSNDKYLKSASLMVGKVVGQSINAKNVDQTTTNGYLLEGEDEND</sequence>
<dbReference type="EMBL" id="CAJNOT010004679">
    <property type="protein sequence ID" value="CAF1441249.1"/>
    <property type="molecule type" value="Genomic_DNA"/>
</dbReference>
<organism evidence="8 9">
    <name type="scientific">Rotaria sordida</name>
    <dbReference type="NCBI Taxonomy" id="392033"/>
    <lineage>
        <taxon>Eukaryota</taxon>
        <taxon>Metazoa</taxon>
        <taxon>Spiralia</taxon>
        <taxon>Gnathifera</taxon>
        <taxon>Rotifera</taxon>
        <taxon>Eurotatoria</taxon>
        <taxon>Bdelloidea</taxon>
        <taxon>Philodinida</taxon>
        <taxon>Philodinidae</taxon>
        <taxon>Rotaria</taxon>
    </lineage>
</organism>
<dbReference type="Proteomes" id="UP000663836">
    <property type="component" value="Unassembled WGS sequence"/>
</dbReference>
<proteinExistence type="predicted"/>
<reference evidence="8" key="1">
    <citation type="submission" date="2021-02" db="EMBL/GenBank/DDBJ databases">
        <authorList>
            <person name="Nowell W R."/>
        </authorList>
    </citation>
    <scope>NUCLEOTIDE SEQUENCE</scope>
</reference>
<dbReference type="Pfam" id="PF10551">
    <property type="entry name" value="MULE"/>
    <property type="match status" value="1"/>
</dbReference>
<gene>
    <name evidence="8" type="ORF">JBS370_LOCUS28766</name>
    <name evidence="7" type="ORF">ZHD862_LOCUS34830</name>
</gene>
<keyword evidence="3" id="KW-0862">Zinc</keyword>
<dbReference type="Pfam" id="PF04500">
    <property type="entry name" value="FLYWCH"/>
    <property type="match status" value="1"/>
</dbReference>
<comment type="caution">
    <text evidence="8">The sequence shown here is derived from an EMBL/GenBank/DDBJ whole genome shotgun (WGS) entry which is preliminary data.</text>
</comment>
<evidence type="ECO:0000259" key="6">
    <source>
        <dbReference type="Pfam" id="PF10551"/>
    </source>
</evidence>
<dbReference type="Proteomes" id="UP000663864">
    <property type="component" value="Unassembled WGS sequence"/>
</dbReference>